<dbReference type="Gene3D" id="1.10.10.60">
    <property type="entry name" value="Homeodomain-like"/>
    <property type="match status" value="1"/>
</dbReference>
<keyword evidence="6" id="KW-1185">Reference proteome</keyword>
<gene>
    <name evidence="5" type="ORF">C4S77_01270</name>
</gene>
<name>A0A2S8AGE2_9FLAO</name>
<evidence type="ECO:0000313" key="5">
    <source>
        <dbReference type="EMBL" id="PQL95455.1"/>
    </source>
</evidence>
<dbReference type="PROSITE" id="PS01124">
    <property type="entry name" value="HTH_ARAC_FAMILY_2"/>
    <property type="match status" value="1"/>
</dbReference>
<keyword evidence="2" id="KW-0238">DNA-binding</keyword>
<dbReference type="SMART" id="SM00342">
    <property type="entry name" value="HTH_ARAC"/>
    <property type="match status" value="1"/>
</dbReference>
<dbReference type="PANTHER" id="PTHR46796">
    <property type="entry name" value="HTH-TYPE TRANSCRIPTIONAL ACTIVATOR RHAS-RELATED"/>
    <property type="match status" value="1"/>
</dbReference>
<organism evidence="5 6">
    <name type="scientific">Apibacter adventoris</name>
    <dbReference type="NCBI Taxonomy" id="1679466"/>
    <lineage>
        <taxon>Bacteria</taxon>
        <taxon>Pseudomonadati</taxon>
        <taxon>Bacteroidota</taxon>
        <taxon>Flavobacteriia</taxon>
        <taxon>Flavobacteriales</taxon>
        <taxon>Weeksellaceae</taxon>
        <taxon>Apibacter</taxon>
    </lineage>
</organism>
<evidence type="ECO:0000256" key="1">
    <source>
        <dbReference type="ARBA" id="ARBA00023015"/>
    </source>
</evidence>
<dbReference type="InterPro" id="IPR009057">
    <property type="entry name" value="Homeodomain-like_sf"/>
</dbReference>
<dbReference type="InterPro" id="IPR050204">
    <property type="entry name" value="AraC_XylS_family_regulators"/>
</dbReference>
<dbReference type="SUPFAM" id="SSF46689">
    <property type="entry name" value="Homeodomain-like"/>
    <property type="match status" value="1"/>
</dbReference>
<feature type="domain" description="HTH araC/xylS-type" evidence="4">
    <location>
        <begin position="151"/>
        <end position="250"/>
    </location>
</feature>
<reference evidence="5 6" key="1">
    <citation type="submission" date="2018-02" db="EMBL/GenBank/DDBJ databases">
        <title>Genome sequences of Apibacter spp., gut symbionts of Asian honey bees.</title>
        <authorList>
            <person name="Kwong W.K."/>
            <person name="Steele M.I."/>
            <person name="Moran N.A."/>
        </authorList>
    </citation>
    <scope>NUCLEOTIDE SEQUENCE [LARGE SCALE GENOMIC DNA]</scope>
    <source>
        <strain evidence="6">wkB301</strain>
    </source>
</reference>
<comment type="caution">
    <text evidence="5">The sequence shown here is derived from an EMBL/GenBank/DDBJ whole genome shotgun (WGS) entry which is preliminary data.</text>
</comment>
<dbReference type="GO" id="GO:0043565">
    <property type="term" value="F:sequence-specific DNA binding"/>
    <property type="evidence" value="ECO:0007669"/>
    <property type="project" value="InterPro"/>
</dbReference>
<dbReference type="PANTHER" id="PTHR46796:SF13">
    <property type="entry name" value="HTH-TYPE TRANSCRIPTIONAL ACTIVATOR RHAS"/>
    <property type="match status" value="1"/>
</dbReference>
<evidence type="ECO:0000256" key="2">
    <source>
        <dbReference type="ARBA" id="ARBA00023125"/>
    </source>
</evidence>
<protein>
    <recommendedName>
        <fullName evidence="4">HTH araC/xylS-type domain-containing protein</fullName>
    </recommendedName>
</protein>
<dbReference type="RefSeq" id="WP_105245470.1">
    <property type="nucleotide sequence ID" value="NZ_PSZM01000001.1"/>
</dbReference>
<evidence type="ECO:0000259" key="4">
    <source>
        <dbReference type="PROSITE" id="PS01124"/>
    </source>
</evidence>
<dbReference type="Pfam" id="PF12833">
    <property type="entry name" value="HTH_18"/>
    <property type="match status" value="1"/>
</dbReference>
<sequence length="250" mass="28763">MIFKEYKPSISLLPYIETYWIAEGYAKTKEIDKIFPDGCVDIIFSFNQIPNNGALVPYLPNLIGTMTTFSEISYYQNISMLGIRFKPAGITAFTKIPINYFTDSKTDLTLIDTLFEEKFYAKLPELETSIAKIKHIDLYLNQRLISIFELNNQIVYATELIKKTNGRLPLIDIANRSCLSLRNFERKFKTAVGISPKTFSKIIKFKHTLSYIKKNTTESLFSIAVDCGYYDHSHLIKDFKTFTGNTPLHL</sequence>
<dbReference type="GO" id="GO:0003700">
    <property type="term" value="F:DNA-binding transcription factor activity"/>
    <property type="evidence" value="ECO:0007669"/>
    <property type="project" value="InterPro"/>
</dbReference>
<accession>A0A2S8AGE2</accession>
<keyword evidence="3" id="KW-0804">Transcription</keyword>
<proteinExistence type="predicted"/>
<keyword evidence="1" id="KW-0805">Transcription regulation</keyword>
<dbReference type="InterPro" id="IPR046532">
    <property type="entry name" value="DUF6597"/>
</dbReference>
<dbReference type="OrthoDB" id="511992at2"/>
<dbReference type="EMBL" id="PSZM01000001">
    <property type="protein sequence ID" value="PQL95455.1"/>
    <property type="molecule type" value="Genomic_DNA"/>
</dbReference>
<evidence type="ECO:0000313" key="6">
    <source>
        <dbReference type="Proteomes" id="UP000238042"/>
    </source>
</evidence>
<dbReference type="Pfam" id="PF20240">
    <property type="entry name" value="DUF6597"/>
    <property type="match status" value="1"/>
</dbReference>
<evidence type="ECO:0000256" key="3">
    <source>
        <dbReference type="ARBA" id="ARBA00023163"/>
    </source>
</evidence>
<dbReference type="Proteomes" id="UP000238042">
    <property type="component" value="Unassembled WGS sequence"/>
</dbReference>
<dbReference type="InterPro" id="IPR018060">
    <property type="entry name" value="HTH_AraC"/>
</dbReference>
<dbReference type="AlphaFoldDB" id="A0A2S8AGE2"/>